<dbReference type="EMBL" id="JACRUO010000001">
    <property type="protein sequence ID" value="MBD3689562.1"/>
    <property type="molecule type" value="Genomic_DNA"/>
</dbReference>
<protein>
    <recommendedName>
        <fullName evidence="6">VIT domain-containing protein</fullName>
    </recommendedName>
</protein>
<feature type="region of interest" description="Disordered" evidence="1">
    <location>
        <begin position="463"/>
        <end position="485"/>
    </location>
</feature>
<feature type="signal peptide" evidence="3">
    <location>
        <begin position="1"/>
        <end position="30"/>
    </location>
</feature>
<feature type="compositionally biased region" description="Basic and acidic residues" evidence="1">
    <location>
        <begin position="468"/>
        <end position="477"/>
    </location>
</feature>
<feature type="compositionally biased region" description="Acidic residues" evidence="1">
    <location>
        <begin position="700"/>
        <end position="709"/>
    </location>
</feature>
<feature type="compositionally biased region" description="Basic and acidic residues" evidence="1">
    <location>
        <begin position="674"/>
        <end position="688"/>
    </location>
</feature>
<feature type="transmembrane region" description="Helical" evidence="2">
    <location>
        <begin position="650"/>
        <end position="670"/>
    </location>
</feature>
<dbReference type="GO" id="GO:0005975">
    <property type="term" value="P:carbohydrate metabolic process"/>
    <property type="evidence" value="ECO:0007669"/>
    <property type="project" value="UniProtKB-ARBA"/>
</dbReference>
<organism evidence="4 5">
    <name type="scientific">Nanchangia anserum</name>
    <dbReference type="NCBI Taxonomy" id="2692125"/>
    <lineage>
        <taxon>Bacteria</taxon>
        <taxon>Bacillati</taxon>
        <taxon>Actinomycetota</taxon>
        <taxon>Actinomycetes</taxon>
        <taxon>Actinomycetales</taxon>
        <taxon>Actinomycetaceae</taxon>
        <taxon>Nanchangia</taxon>
    </lineage>
</organism>
<evidence type="ECO:0000256" key="2">
    <source>
        <dbReference type="SAM" id="Phobius"/>
    </source>
</evidence>
<keyword evidence="3" id="KW-0732">Signal</keyword>
<comment type="caution">
    <text evidence="4">The sequence shown here is derived from an EMBL/GenBank/DDBJ whole genome shotgun (WGS) entry which is preliminary data.</text>
</comment>
<evidence type="ECO:0008006" key="6">
    <source>
        <dbReference type="Google" id="ProtNLM"/>
    </source>
</evidence>
<feature type="region of interest" description="Disordered" evidence="1">
    <location>
        <begin position="674"/>
        <end position="715"/>
    </location>
</feature>
<evidence type="ECO:0000313" key="4">
    <source>
        <dbReference type="EMBL" id="MBD3689562.1"/>
    </source>
</evidence>
<name>A0A8I0GEV5_9ACTO</name>
<evidence type="ECO:0000256" key="1">
    <source>
        <dbReference type="SAM" id="MobiDB-lite"/>
    </source>
</evidence>
<evidence type="ECO:0000256" key="3">
    <source>
        <dbReference type="SAM" id="SignalP"/>
    </source>
</evidence>
<feature type="chain" id="PRO_5034083239" description="VIT domain-containing protein" evidence="3">
    <location>
        <begin position="31"/>
        <end position="715"/>
    </location>
</feature>
<sequence>MRARLATAVLAVLLAVAALVGPASRTPAAAATEDTADPDVTITELTPATATSSSQTLSVRVTVTNPGAHELHDVSVSLDVSTLAMYQRDDIIAWQDGHSRRESSLWHLGRVGVTSLKAHANTEVTITAPLSALPAAALTRFGAHPLRVTMQAVGDDGEAVTATTQTFLLIDTGSSAYQRTPVFIVADATATAQTLTRFTTAHGAGEGILTEDFLPVHPERSPADGVDEVLSGLTQARDGMAYIVDPALISQTSPLVTGSFAVRRSADLALDPQAQDALAAANAAGATVSLGQWGAPDRGVTAASGGEDALTAARTLTQAMRDATPSMAWGPSFDIASSATPGALDPDSSVLPIVPDSAVISQRHTYIPDARSRVGNRDVLVSDSALSAALAREASTPADELRSRQYVAALLAQHNAELPNAPRLVVVTLPARALASASTPQRIDALFDTAWVRPATIGEVTDASTAREQVEAREDAAPQRNASLSSALTEASRALGRVDEVAEHASLITRPLLSQRAFALSRSLSTAQRDTLAERLTAQSLRVSTGVRTKTAPSVNIISRTADIPVQVTNDLPYPATVVVDVQAASSIVTTTATRTRIAGRSSVTVQVPVEVRANGDARAVVALRSPSGESISSTEVVVLRAHRGLEDRFLLVGAAVVVVLLVAGVIRSISRGRRMDSTSDAAREGSTRPEGSGTIAPDTTDDPSPEDEEARHDS</sequence>
<keyword evidence="2" id="KW-1133">Transmembrane helix</keyword>
<keyword evidence="2" id="KW-0472">Membrane</keyword>
<dbReference type="InterPro" id="IPR013783">
    <property type="entry name" value="Ig-like_fold"/>
</dbReference>
<dbReference type="InterPro" id="IPR046112">
    <property type="entry name" value="DUF6049"/>
</dbReference>
<reference evidence="4 5" key="1">
    <citation type="submission" date="2020-08" db="EMBL/GenBank/DDBJ databases">
        <title>Winkia gen. nov., sp. nov., isolated from faeces of the Anser albifrons in China.</title>
        <authorList>
            <person name="Liu Q."/>
        </authorList>
    </citation>
    <scope>NUCLEOTIDE SEQUENCE [LARGE SCALE GENOMIC DNA]</scope>
    <source>
        <strain evidence="4 5">C62</strain>
    </source>
</reference>
<keyword evidence="5" id="KW-1185">Reference proteome</keyword>
<dbReference type="RefSeq" id="WP_191071600.1">
    <property type="nucleotide sequence ID" value="NZ_CP060506.1"/>
</dbReference>
<dbReference type="Pfam" id="PF19516">
    <property type="entry name" value="DUF6049"/>
    <property type="match status" value="1"/>
</dbReference>
<keyword evidence="2" id="KW-0812">Transmembrane</keyword>
<dbReference type="Gene3D" id="2.60.40.10">
    <property type="entry name" value="Immunoglobulins"/>
    <property type="match status" value="1"/>
</dbReference>
<evidence type="ECO:0000313" key="5">
    <source>
        <dbReference type="Proteomes" id="UP000627538"/>
    </source>
</evidence>
<proteinExistence type="predicted"/>
<dbReference type="AlphaFoldDB" id="A0A8I0GEV5"/>
<accession>A0A8I0GEV5</accession>
<dbReference type="Proteomes" id="UP000627538">
    <property type="component" value="Unassembled WGS sequence"/>
</dbReference>
<gene>
    <name evidence="4" type="ORF">H8R10_04895</name>
</gene>